<dbReference type="Proteomes" id="UP000198615">
    <property type="component" value="Unassembled WGS sequence"/>
</dbReference>
<gene>
    <name evidence="4" type="ORF">SAMN05660686_02662</name>
</gene>
<dbReference type="OrthoDB" id="9803495at2"/>
<dbReference type="InterPro" id="IPR003784">
    <property type="entry name" value="BioY"/>
</dbReference>
<accession>A0A8G2F3I0</accession>
<feature type="transmembrane region" description="Helical" evidence="3">
    <location>
        <begin position="97"/>
        <end position="122"/>
    </location>
</feature>
<keyword evidence="5" id="KW-1185">Reference proteome</keyword>
<name>A0A8G2F3I0_9PROT</name>
<dbReference type="EMBL" id="FNBW01000007">
    <property type="protein sequence ID" value="SDF87917.1"/>
    <property type="molecule type" value="Genomic_DNA"/>
</dbReference>
<keyword evidence="2 3" id="KW-0472">Membrane</keyword>
<dbReference type="GO" id="GO:0005886">
    <property type="term" value="C:plasma membrane"/>
    <property type="evidence" value="ECO:0007669"/>
    <property type="project" value="UniProtKB-SubCell"/>
</dbReference>
<dbReference type="Pfam" id="PF02632">
    <property type="entry name" value="BioY"/>
    <property type="match status" value="1"/>
</dbReference>
<feature type="transmembrane region" description="Helical" evidence="3">
    <location>
        <begin position="134"/>
        <end position="157"/>
    </location>
</feature>
<dbReference type="PANTHER" id="PTHR34295">
    <property type="entry name" value="BIOTIN TRANSPORTER BIOY"/>
    <property type="match status" value="1"/>
</dbReference>
<comment type="similarity">
    <text evidence="1 2">Belongs to the BioY family.</text>
</comment>
<evidence type="ECO:0000313" key="5">
    <source>
        <dbReference type="Proteomes" id="UP000198615"/>
    </source>
</evidence>
<organism evidence="4 5">
    <name type="scientific">Thalassobaculum litoreum DSM 18839</name>
    <dbReference type="NCBI Taxonomy" id="1123362"/>
    <lineage>
        <taxon>Bacteria</taxon>
        <taxon>Pseudomonadati</taxon>
        <taxon>Pseudomonadota</taxon>
        <taxon>Alphaproteobacteria</taxon>
        <taxon>Rhodospirillales</taxon>
        <taxon>Thalassobaculaceae</taxon>
        <taxon>Thalassobaculum</taxon>
    </lineage>
</organism>
<evidence type="ECO:0000256" key="2">
    <source>
        <dbReference type="PIRNR" id="PIRNR016661"/>
    </source>
</evidence>
<keyword evidence="2" id="KW-1003">Cell membrane</keyword>
<dbReference type="GO" id="GO:0015225">
    <property type="term" value="F:biotin transmembrane transporter activity"/>
    <property type="evidence" value="ECO:0007669"/>
    <property type="project" value="UniProtKB-UniRule"/>
</dbReference>
<evidence type="ECO:0000256" key="3">
    <source>
        <dbReference type="SAM" id="Phobius"/>
    </source>
</evidence>
<dbReference type="PIRSF" id="PIRSF016661">
    <property type="entry name" value="BioY"/>
    <property type="match status" value="1"/>
</dbReference>
<comment type="caution">
    <text evidence="4">The sequence shown here is derived from an EMBL/GenBank/DDBJ whole genome shotgun (WGS) entry which is preliminary data.</text>
</comment>
<dbReference type="Gene3D" id="1.10.1760.20">
    <property type="match status" value="1"/>
</dbReference>
<feature type="transmembrane region" description="Helical" evidence="3">
    <location>
        <begin position="55"/>
        <end position="77"/>
    </location>
</feature>
<comment type="subcellular location">
    <subcellularLocation>
        <location evidence="2">Cell membrane</location>
        <topology evidence="2">Multi-pass membrane protein</topology>
    </subcellularLocation>
</comment>
<keyword evidence="3" id="KW-1133">Transmembrane helix</keyword>
<reference evidence="4 5" key="1">
    <citation type="submission" date="2016-10" db="EMBL/GenBank/DDBJ databases">
        <authorList>
            <person name="Varghese N."/>
            <person name="Submissions S."/>
        </authorList>
    </citation>
    <scope>NUCLEOTIDE SEQUENCE [LARGE SCALE GENOMIC DNA]</scope>
    <source>
        <strain evidence="4 5">DSM 18839</strain>
    </source>
</reference>
<dbReference type="AlphaFoldDB" id="A0A8G2F3I0"/>
<proteinExistence type="inferred from homology"/>
<dbReference type="PANTHER" id="PTHR34295:SF1">
    <property type="entry name" value="BIOTIN TRANSPORTER BIOY"/>
    <property type="match status" value="1"/>
</dbReference>
<feature type="transmembrane region" description="Helical" evidence="3">
    <location>
        <begin position="169"/>
        <end position="191"/>
    </location>
</feature>
<keyword evidence="2" id="KW-0813">Transport</keyword>
<sequence>MTAYPTLLDTALPVDGRTRRLLRDAGLALAGSVLLTLSAKTQIPFYPVPMTMQTFVIMVLGMALGPRLGAATVMLYLAQGALGLPVFAGTPEKGLGLAYMAGPTGGYLMGFVAGAWLCGALAERGWDRSWLKTVAAAGLGHAAVFAVGFAWLAVLVGAETAFAAGVAPFWAATLLKTALAVAVLPPAWAVLRKVRG</sequence>
<evidence type="ECO:0000313" key="4">
    <source>
        <dbReference type="EMBL" id="SDF87917.1"/>
    </source>
</evidence>
<keyword evidence="3" id="KW-0812">Transmembrane</keyword>
<protein>
    <recommendedName>
        <fullName evidence="2">Biotin transporter</fullName>
    </recommendedName>
</protein>
<dbReference type="RefSeq" id="WP_093150941.1">
    <property type="nucleotide sequence ID" value="NZ_FNBW01000007.1"/>
</dbReference>
<evidence type="ECO:0000256" key="1">
    <source>
        <dbReference type="ARBA" id="ARBA00010692"/>
    </source>
</evidence>